<dbReference type="EMBL" id="LZPO01075538">
    <property type="protein sequence ID" value="OBS69043.1"/>
    <property type="molecule type" value="Genomic_DNA"/>
</dbReference>
<feature type="region of interest" description="Disordered" evidence="12">
    <location>
        <begin position="206"/>
        <end position="244"/>
    </location>
</feature>
<dbReference type="FunFam" id="3.30.160.60:FF:000446">
    <property type="entry name" value="Zinc finger protein"/>
    <property type="match status" value="1"/>
</dbReference>
<feature type="domain" description="C2H2-type" evidence="13">
    <location>
        <begin position="352"/>
        <end position="379"/>
    </location>
</feature>
<dbReference type="FunFam" id="3.30.160.60:FF:001820">
    <property type="entry name" value="Zinc finger protein 473"/>
    <property type="match status" value="1"/>
</dbReference>
<evidence type="ECO:0000256" key="8">
    <source>
        <dbReference type="ARBA" id="ARBA00023125"/>
    </source>
</evidence>
<keyword evidence="3" id="KW-0479">Metal-binding</keyword>
<dbReference type="PROSITE" id="PS00028">
    <property type="entry name" value="ZINC_FINGER_C2H2_1"/>
    <property type="match status" value="4"/>
</dbReference>
<dbReference type="Proteomes" id="UP000092124">
    <property type="component" value="Unassembled WGS sequence"/>
</dbReference>
<dbReference type="GO" id="GO:0008270">
    <property type="term" value="F:zinc ion binding"/>
    <property type="evidence" value="ECO:0007669"/>
    <property type="project" value="UniProtKB-KW"/>
</dbReference>
<dbReference type="GO" id="GO:0003677">
    <property type="term" value="F:DNA binding"/>
    <property type="evidence" value="ECO:0007669"/>
    <property type="project" value="UniProtKB-KW"/>
</dbReference>
<dbReference type="PANTHER" id="PTHR24377">
    <property type="entry name" value="IP01015P-RELATED"/>
    <property type="match status" value="1"/>
</dbReference>
<reference evidence="14 15" key="1">
    <citation type="submission" date="2016-06" db="EMBL/GenBank/DDBJ databases">
        <title>The Draft Genome Sequence and Annotation of the Desert Woodrat Neotoma lepida.</title>
        <authorList>
            <person name="Campbell M."/>
            <person name="Oakeson K.F."/>
            <person name="Yandell M."/>
            <person name="Halpert J.R."/>
            <person name="Dearing D."/>
        </authorList>
    </citation>
    <scope>NUCLEOTIDE SEQUENCE [LARGE SCALE GENOMIC DNA]</scope>
    <source>
        <strain evidence="14">417</strain>
        <tissue evidence="14">Liver</tissue>
    </source>
</reference>
<dbReference type="SMART" id="SM00355">
    <property type="entry name" value="ZnF_C2H2"/>
    <property type="match status" value="5"/>
</dbReference>
<proteinExistence type="inferred from homology"/>
<feature type="domain" description="C2H2-type" evidence="13">
    <location>
        <begin position="275"/>
        <end position="308"/>
    </location>
</feature>
<comment type="similarity">
    <text evidence="2">Belongs to the krueppel C2H2-type zinc-finger protein family.</text>
</comment>
<evidence type="ECO:0000256" key="4">
    <source>
        <dbReference type="ARBA" id="ARBA00022737"/>
    </source>
</evidence>
<evidence type="ECO:0000256" key="2">
    <source>
        <dbReference type="ARBA" id="ARBA00006991"/>
    </source>
</evidence>
<keyword evidence="15" id="KW-1185">Reference proteome</keyword>
<name>A0A1A6GRV0_NEOLE</name>
<dbReference type="AlphaFoldDB" id="A0A1A6GRV0"/>
<comment type="subcellular location">
    <subcellularLocation>
        <location evidence="1">Nucleus</location>
    </subcellularLocation>
</comment>
<keyword evidence="9" id="KW-0804">Transcription</keyword>
<dbReference type="InterPro" id="IPR013087">
    <property type="entry name" value="Znf_C2H2_type"/>
</dbReference>
<accession>A0A1A6GRV0</accession>
<organism evidence="14 15">
    <name type="scientific">Neotoma lepida</name>
    <name type="common">Desert woodrat</name>
    <dbReference type="NCBI Taxonomy" id="56216"/>
    <lineage>
        <taxon>Eukaryota</taxon>
        <taxon>Metazoa</taxon>
        <taxon>Chordata</taxon>
        <taxon>Craniata</taxon>
        <taxon>Vertebrata</taxon>
        <taxon>Euteleostomi</taxon>
        <taxon>Mammalia</taxon>
        <taxon>Eutheria</taxon>
        <taxon>Euarchontoglires</taxon>
        <taxon>Glires</taxon>
        <taxon>Rodentia</taxon>
        <taxon>Myomorpha</taxon>
        <taxon>Muroidea</taxon>
        <taxon>Cricetidae</taxon>
        <taxon>Neotominae</taxon>
        <taxon>Neotoma</taxon>
    </lineage>
</organism>
<evidence type="ECO:0000256" key="5">
    <source>
        <dbReference type="ARBA" id="ARBA00022771"/>
    </source>
</evidence>
<dbReference type="Gene3D" id="3.30.160.60">
    <property type="entry name" value="Classic Zinc Finger"/>
    <property type="match status" value="4"/>
</dbReference>
<evidence type="ECO:0000256" key="1">
    <source>
        <dbReference type="ARBA" id="ARBA00004123"/>
    </source>
</evidence>
<keyword evidence="6" id="KW-0862">Zinc</keyword>
<sequence length="403" mass="45712">MTPSWSSQDCQIRFLCSSLMTQPDFPPDVREELGAMVKGGLEATSTEVTETKNSPLQQGFLEEELSLIMETFSKEELSFEACIGESWLDSLLGDPESLPRSDMTNKESPTDSKSHESKSSLSPGPLFPTGEDAVMSDIPAKNLTPVIVKESRSDFSYYLEQSQKDSVQGEEKLYKCSECGKSFSQSYHLLQHWIVHLCKIQGWDQEKPPTSNSSDQKKLCESQCGDSPSMLHPQPVKRKNTPTDTKSYRCKTCGKTFSQAFHLAGHQKVHTQKLYECTTCPEIFHCKETFSRKEQLVQHRQVHTIESLYECKQCGEHFICSSTLHCHLNIHTRENTSEKVLGQNSRHIEKCFKCDKCGKAFNHKEYLGQHEKSHTKVTSCECNPCGKTYERSVQLICHRASML</sequence>
<keyword evidence="8" id="KW-0238">DNA-binding</keyword>
<dbReference type="SUPFAM" id="SSF57667">
    <property type="entry name" value="beta-beta-alpha zinc fingers"/>
    <property type="match status" value="4"/>
</dbReference>
<evidence type="ECO:0000313" key="14">
    <source>
        <dbReference type="EMBL" id="OBS69043.1"/>
    </source>
</evidence>
<feature type="compositionally biased region" description="Basic and acidic residues" evidence="12">
    <location>
        <begin position="97"/>
        <end position="118"/>
    </location>
</feature>
<keyword evidence="7" id="KW-0805">Transcription regulation</keyword>
<feature type="domain" description="C2H2-type" evidence="13">
    <location>
        <begin position="174"/>
        <end position="196"/>
    </location>
</feature>
<dbReference type="InterPro" id="IPR036236">
    <property type="entry name" value="Znf_C2H2_sf"/>
</dbReference>
<keyword evidence="10" id="KW-0539">Nucleus</keyword>
<dbReference type="FunFam" id="3.30.160.60:FF:000178">
    <property type="entry name" value="Zinc finger protein 14 homolog"/>
    <property type="match status" value="1"/>
</dbReference>
<dbReference type="GO" id="GO:0005634">
    <property type="term" value="C:nucleus"/>
    <property type="evidence" value="ECO:0007669"/>
    <property type="project" value="UniProtKB-SubCell"/>
</dbReference>
<dbReference type="PROSITE" id="PS50157">
    <property type="entry name" value="ZINC_FINGER_C2H2_2"/>
    <property type="match status" value="5"/>
</dbReference>
<dbReference type="InterPro" id="IPR050826">
    <property type="entry name" value="Krueppel_C2H2_ZnFinger"/>
</dbReference>
<evidence type="ECO:0000256" key="12">
    <source>
        <dbReference type="SAM" id="MobiDB-lite"/>
    </source>
</evidence>
<feature type="non-terminal residue" evidence="14">
    <location>
        <position position="403"/>
    </location>
</feature>
<evidence type="ECO:0000256" key="7">
    <source>
        <dbReference type="ARBA" id="ARBA00023015"/>
    </source>
</evidence>
<feature type="domain" description="C2H2-type" evidence="13">
    <location>
        <begin position="309"/>
        <end position="336"/>
    </location>
</feature>
<evidence type="ECO:0000256" key="11">
    <source>
        <dbReference type="PROSITE-ProRule" id="PRU00042"/>
    </source>
</evidence>
<dbReference type="STRING" id="56216.A0A1A6GRV0"/>
<evidence type="ECO:0000313" key="15">
    <source>
        <dbReference type="Proteomes" id="UP000092124"/>
    </source>
</evidence>
<dbReference type="Pfam" id="PF00096">
    <property type="entry name" value="zf-C2H2"/>
    <property type="match status" value="3"/>
</dbReference>
<feature type="region of interest" description="Disordered" evidence="12">
    <location>
        <begin position="94"/>
        <end position="133"/>
    </location>
</feature>
<dbReference type="OrthoDB" id="9411774at2759"/>
<feature type="domain" description="C2H2-type" evidence="13">
    <location>
        <begin position="248"/>
        <end position="271"/>
    </location>
</feature>
<evidence type="ECO:0000259" key="13">
    <source>
        <dbReference type="PROSITE" id="PS50157"/>
    </source>
</evidence>
<keyword evidence="5 11" id="KW-0863">Zinc-finger</keyword>
<evidence type="ECO:0000256" key="3">
    <source>
        <dbReference type="ARBA" id="ARBA00022723"/>
    </source>
</evidence>
<evidence type="ECO:0000256" key="10">
    <source>
        <dbReference type="ARBA" id="ARBA00023242"/>
    </source>
</evidence>
<evidence type="ECO:0000256" key="9">
    <source>
        <dbReference type="ARBA" id="ARBA00023163"/>
    </source>
</evidence>
<evidence type="ECO:0000256" key="6">
    <source>
        <dbReference type="ARBA" id="ARBA00022833"/>
    </source>
</evidence>
<gene>
    <name evidence="14" type="ORF">A6R68_02417</name>
</gene>
<comment type="caution">
    <text evidence="14">The sequence shown here is derived from an EMBL/GenBank/DDBJ whole genome shotgun (WGS) entry which is preliminary data.</text>
</comment>
<protein>
    <recommendedName>
        <fullName evidence="13">C2H2-type domain-containing protein</fullName>
    </recommendedName>
</protein>
<keyword evidence="4" id="KW-0677">Repeat</keyword>